<comment type="caution">
    <text evidence="2">The sequence shown here is derived from an EMBL/GenBank/DDBJ whole genome shotgun (WGS) entry which is preliminary data.</text>
</comment>
<keyword evidence="3" id="KW-1185">Reference proteome</keyword>
<evidence type="ECO:0000313" key="2">
    <source>
        <dbReference type="EMBL" id="GFN90897.1"/>
    </source>
</evidence>
<dbReference type="EMBL" id="BLXT01002074">
    <property type="protein sequence ID" value="GFN90897.1"/>
    <property type="molecule type" value="Genomic_DNA"/>
</dbReference>
<organism evidence="2 3">
    <name type="scientific">Plakobranchus ocellatus</name>
    <dbReference type="NCBI Taxonomy" id="259542"/>
    <lineage>
        <taxon>Eukaryota</taxon>
        <taxon>Metazoa</taxon>
        <taxon>Spiralia</taxon>
        <taxon>Lophotrochozoa</taxon>
        <taxon>Mollusca</taxon>
        <taxon>Gastropoda</taxon>
        <taxon>Heterobranchia</taxon>
        <taxon>Euthyneura</taxon>
        <taxon>Panpulmonata</taxon>
        <taxon>Sacoglossa</taxon>
        <taxon>Placobranchoidea</taxon>
        <taxon>Plakobranchidae</taxon>
        <taxon>Plakobranchus</taxon>
    </lineage>
</organism>
<feature type="compositionally biased region" description="Polar residues" evidence="1">
    <location>
        <begin position="71"/>
        <end position="81"/>
    </location>
</feature>
<sequence length="81" mass="9436">MYRRVHSARNWLGMPSAHKRLLRWPLFSAFEQADFGSRTRKPSISDAPETAHLTSDRGEKRTRTRMKGGQRTWTNTTFTKA</sequence>
<reference evidence="2 3" key="1">
    <citation type="journal article" date="2021" name="Elife">
        <title>Chloroplast acquisition without the gene transfer in kleptoplastic sea slugs, Plakobranchus ocellatus.</title>
        <authorList>
            <person name="Maeda T."/>
            <person name="Takahashi S."/>
            <person name="Yoshida T."/>
            <person name="Shimamura S."/>
            <person name="Takaki Y."/>
            <person name="Nagai Y."/>
            <person name="Toyoda A."/>
            <person name="Suzuki Y."/>
            <person name="Arimoto A."/>
            <person name="Ishii H."/>
            <person name="Satoh N."/>
            <person name="Nishiyama T."/>
            <person name="Hasebe M."/>
            <person name="Maruyama T."/>
            <person name="Minagawa J."/>
            <person name="Obokata J."/>
            <person name="Shigenobu S."/>
        </authorList>
    </citation>
    <scope>NUCLEOTIDE SEQUENCE [LARGE SCALE GENOMIC DNA]</scope>
</reference>
<proteinExistence type="predicted"/>
<gene>
    <name evidence="2" type="ORF">PoB_001740300</name>
</gene>
<dbReference type="AlphaFoldDB" id="A0AAV3Z8C8"/>
<accession>A0AAV3Z8C8</accession>
<evidence type="ECO:0000256" key="1">
    <source>
        <dbReference type="SAM" id="MobiDB-lite"/>
    </source>
</evidence>
<dbReference type="Proteomes" id="UP000735302">
    <property type="component" value="Unassembled WGS sequence"/>
</dbReference>
<name>A0AAV3Z8C8_9GAST</name>
<protein>
    <submittedName>
        <fullName evidence="2">Uncharacterized protein</fullName>
    </submittedName>
</protein>
<feature type="region of interest" description="Disordered" evidence="1">
    <location>
        <begin position="37"/>
        <end position="81"/>
    </location>
</feature>
<evidence type="ECO:0000313" key="3">
    <source>
        <dbReference type="Proteomes" id="UP000735302"/>
    </source>
</evidence>